<dbReference type="Proteomes" id="UP000602260">
    <property type="component" value="Unassembled WGS sequence"/>
</dbReference>
<proteinExistence type="predicted"/>
<dbReference type="AlphaFoldDB" id="A0A8J6IW23"/>
<name>A0A8J6IW23_9FIRM</name>
<dbReference type="NCBIfam" id="TIGR03936">
    <property type="entry name" value="sam_1_link_chp"/>
    <property type="match status" value="1"/>
</dbReference>
<sequence length="221" mass="25218">MADRLLFSKTGRAKYISHLDLMRTFQRAFARAQIRIKHTEGFNPHPFVSIALPLSVGYSSQCEILEFGLMGDTPYDQVPQRLTAAMPEGIVIHQCYPAQRKLKELTSINYIMNFEYSEGRPQEAEPAMQALLNQESLVVQKKSNKSKKGYTEVDLIPLIRGWNLECQSDTMTLDAVLSAQNPGLNPELLRAAFCRAYPEYAPDFVTFHRREVLDEEGKVFR</sequence>
<evidence type="ECO:0000313" key="3">
    <source>
        <dbReference type="Proteomes" id="UP000602260"/>
    </source>
</evidence>
<organism evidence="2 3">
    <name type="scientific">Flintibacter faecis</name>
    <dbReference type="NCBI Taxonomy" id="2763047"/>
    <lineage>
        <taxon>Bacteria</taxon>
        <taxon>Bacillati</taxon>
        <taxon>Bacillota</taxon>
        <taxon>Clostridia</taxon>
        <taxon>Eubacteriales</taxon>
        <taxon>Flintibacter</taxon>
    </lineage>
</organism>
<reference evidence="2" key="1">
    <citation type="submission" date="2020-08" db="EMBL/GenBank/DDBJ databases">
        <title>Genome public.</title>
        <authorList>
            <person name="Liu C."/>
            <person name="Sun Q."/>
        </authorList>
    </citation>
    <scope>NUCLEOTIDE SEQUENCE</scope>
    <source>
        <strain evidence="2">BX5</strain>
    </source>
</reference>
<accession>A0A8J6IW23</accession>
<dbReference type="Pfam" id="PF10105">
    <property type="entry name" value="DUF2344"/>
    <property type="match status" value="1"/>
</dbReference>
<feature type="domain" description="DUF2344" evidence="1">
    <location>
        <begin position="4"/>
        <end position="181"/>
    </location>
</feature>
<keyword evidence="3" id="KW-1185">Reference proteome</keyword>
<evidence type="ECO:0000259" key="1">
    <source>
        <dbReference type="Pfam" id="PF10105"/>
    </source>
</evidence>
<comment type="caution">
    <text evidence="2">The sequence shown here is derived from an EMBL/GenBank/DDBJ whole genome shotgun (WGS) entry which is preliminary data.</text>
</comment>
<evidence type="ECO:0000313" key="2">
    <source>
        <dbReference type="EMBL" id="MBC5717019.1"/>
    </source>
</evidence>
<dbReference type="RefSeq" id="WP_186878344.1">
    <property type="nucleotide sequence ID" value="NZ_JACOPN010000004.1"/>
</dbReference>
<dbReference type="EMBL" id="JACOPN010000004">
    <property type="protein sequence ID" value="MBC5717019.1"/>
    <property type="molecule type" value="Genomic_DNA"/>
</dbReference>
<dbReference type="InterPro" id="IPR018768">
    <property type="entry name" value="DUF2344"/>
</dbReference>
<gene>
    <name evidence="2" type="ORF">H8S55_06780</name>
</gene>
<protein>
    <submittedName>
        <fullName evidence="2">DUF2344 domain-containing protein</fullName>
    </submittedName>
</protein>